<sequence>MSTNSSRRALRNGTSEIPKFLPGKKMTKIPLSHGFHSDGGLEEPYTTRFEGTEPSDCVPTQEITQFFAKLKWIELYAIRDGDGNEDDVVQGDDDVQVDDENNAIMCFSNYRRRWNCGHENEMEENESEVEENEGSLEEIEGDDDLEEIANGAVGENKNEEVEEKAVDEII</sequence>
<protein>
    <submittedName>
        <fullName evidence="2">Uncharacterized protein</fullName>
    </submittedName>
</protein>
<dbReference type="AlphaFoldDB" id="A0A6J5V9J3"/>
<evidence type="ECO:0000313" key="3">
    <source>
        <dbReference type="Proteomes" id="UP000507222"/>
    </source>
</evidence>
<feature type="region of interest" description="Disordered" evidence="1">
    <location>
        <begin position="151"/>
        <end position="170"/>
    </location>
</feature>
<feature type="compositionally biased region" description="Basic and acidic residues" evidence="1">
    <location>
        <begin position="156"/>
        <end position="170"/>
    </location>
</feature>
<reference evidence="2 3" key="1">
    <citation type="submission" date="2020-05" db="EMBL/GenBank/DDBJ databases">
        <authorList>
            <person name="Campoy J."/>
            <person name="Schneeberger K."/>
            <person name="Spophaly S."/>
        </authorList>
    </citation>
    <scope>NUCLEOTIDE SEQUENCE [LARGE SCALE GENOMIC DNA]</scope>
    <source>
        <strain evidence="2">PruArmRojPasFocal</strain>
    </source>
</reference>
<proteinExistence type="predicted"/>
<dbReference type="Proteomes" id="UP000507222">
    <property type="component" value="Unassembled WGS sequence"/>
</dbReference>
<name>A0A6J5V9J3_PRUAR</name>
<evidence type="ECO:0000313" key="2">
    <source>
        <dbReference type="EMBL" id="CAB4284891.1"/>
    </source>
</evidence>
<accession>A0A6J5V9J3</accession>
<dbReference type="EMBL" id="CAEKDK010000006">
    <property type="protein sequence ID" value="CAB4284891.1"/>
    <property type="molecule type" value="Genomic_DNA"/>
</dbReference>
<feature type="compositionally biased region" description="Polar residues" evidence="1">
    <location>
        <begin position="1"/>
        <end position="15"/>
    </location>
</feature>
<feature type="region of interest" description="Disordered" evidence="1">
    <location>
        <begin position="121"/>
        <end position="142"/>
    </location>
</feature>
<gene>
    <name evidence="2" type="ORF">CURHAP_LOCUS40541</name>
</gene>
<evidence type="ECO:0000256" key="1">
    <source>
        <dbReference type="SAM" id="MobiDB-lite"/>
    </source>
</evidence>
<organism evidence="2 3">
    <name type="scientific">Prunus armeniaca</name>
    <name type="common">Apricot</name>
    <name type="synonym">Armeniaca vulgaris</name>
    <dbReference type="NCBI Taxonomy" id="36596"/>
    <lineage>
        <taxon>Eukaryota</taxon>
        <taxon>Viridiplantae</taxon>
        <taxon>Streptophyta</taxon>
        <taxon>Embryophyta</taxon>
        <taxon>Tracheophyta</taxon>
        <taxon>Spermatophyta</taxon>
        <taxon>Magnoliopsida</taxon>
        <taxon>eudicotyledons</taxon>
        <taxon>Gunneridae</taxon>
        <taxon>Pentapetalae</taxon>
        <taxon>rosids</taxon>
        <taxon>fabids</taxon>
        <taxon>Rosales</taxon>
        <taxon>Rosaceae</taxon>
        <taxon>Amygdaloideae</taxon>
        <taxon>Amygdaleae</taxon>
        <taxon>Prunus</taxon>
    </lineage>
</organism>
<feature type="region of interest" description="Disordered" evidence="1">
    <location>
        <begin position="1"/>
        <end position="25"/>
    </location>
</feature>